<dbReference type="AlphaFoldDB" id="A0AAF0JMZ2"/>
<dbReference type="KEGG" id="manq:L1994_00575"/>
<evidence type="ECO:0000313" key="2">
    <source>
        <dbReference type="Proteomes" id="UP001218895"/>
    </source>
</evidence>
<dbReference type="GeneID" id="79948845"/>
<name>A0AAF0JMZ2_9EURY</name>
<gene>
    <name evidence="1" type="ORF">L1994_00575</name>
</gene>
<reference evidence="1" key="1">
    <citation type="submission" date="2022-01" db="EMBL/GenBank/DDBJ databases">
        <title>Complete genome of Methanomicrobium antiquum DSM 21220.</title>
        <authorList>
            <person name="Chen S.-C."/>
            <person name="You Y.-T."/>
            <person name="Zhou Y.-Z."/>
            <person name="Lai M.-C."/>
        </authorList>
    </citation>
    <scope>NUCLEOTIDE SEQUENCE</scope>
    <source>
        <strain evidence="1">DSM 21220</strain>
    </source>
</reference>
<accession>A0AAF0JMZ2</accession>
<dbReference type="EMBL" id="CP091092">
    <property type="protein sequence ID" value="WFN36926.1"/>
    <property type="molecule type" value="Genomic_DNA"/>
</dbReference>
<dbReference type="Proteomes" id="UP001218895">
    <property type="component" value="Chromosome"/>
</dbReference>
<organism evidence="1 2">
    <name type="scientific">Methanomicrobium antiquum</name>
    <dbReference type="NCBI Taxonomy" id="487686"/>
    <lineage>
        <taxon>Archaea</taxon>
        <taxon>Methanobacteriati</taxon>
        <taxon>Methanobacteriota</taxon>
        <taxon>Stenosarchaea group</taxon>
        <taxon>Methanomicrobia</taxon>
        <taxon>Methanomicrobiales</taxon>
        <taxon>Methanomicrobiaceae</taxon>
        <taxon>Methanomicrobium</taxon>
    </lineage>
</organism>
<dbReference type="RefSeq" id="WP_278099763.1">
    <property type="nucleotide sequence ID" value="NZ_CP091092.1"/>
</dbReference>
<protein>
    <submittedName>
        <fullName evidence="1">Uncharacterized protein</fullName>
    </submittedName>
</protein>
<evidence type="ECO:0000313" key="1">
    <source>
        <dbReference type="EMBL" id="WFN36926.1"/>
    </source>
</evidence>
<sequence>MNTRTIKFSFIACLLFLLVAGTGVASAYSISAHADEKQLEIIKEIYGQEMTEGEYWATVYPEEYAKLKENLSPEEFEDFSNMEKYWGDDHPELPYGANVWDEKGPVSLTSFTDEEKSRFGLEDLKTDKSGYVIQGLDNPEYLLGKLSSVLKSKGGLELYAYDLQNLGSSIRYRGSGKVIGGTVSTTLSLTVGLYGDGSLVDSVSNSWTGVGESTKSLIDTFNYPQTGTLYQSKVTGSSSNPSYSGFTWSPGRLWPF</sequence>
<proteinExistence type="predicted"/>
<keyword evidence="2" id="KW-1185">Reference proteome</keyword>